<organism evidence="1 2">
    <name type="scientific">Dyadobacter jiangsuensis</name>
    <dbReference type="NCBI Taxonomy" id="1591085"/>
    <lineage>
        <taxon>Bacteria</taxon>
        <taxon>Pseudomonadati</taxon>
        <taxon>Bacteroidota</taxon>
        <taxon>Cytophagia</taxon>
        <taxon>Cytophagales</taxon>
        <taxon>Spirosomataceae</taxon>
        <taxon>Dyadobacter</taxon>
    </lineage>
</organism>
<comment type="caution">
    <text evidence="1">The sequence shown here is derived from an EMBL/GenBank/DDBJ whole genome shotgun (WGS) entry which is preliminary data.</text>
</comment>
<proteinExistence type="predicted"/>
<protein>
    <submittedName>
        <fullName evidence="1">Uncharacterized protein</fullName>
    </submittedName>
</protein>
<reference evidence="1 2" key="1">
    <citation type="submission" date="2018-03" db="EMBL/GenBank/DDBJ databases">
        <title>Genomic Encyclopedia of Archaeal and Bacterial Type Strains, Phase II (KMG-II): from individual species to whole genera.</title>
        <authorList>
            <person name="Goeker M."/>
        </authorList>
    </citation>
    <scope>NUCLEOTIDE SEQUENCE [LARGE SCALE GENOMIC DNA]</scope>
    <source>
        <strain evidence="1 2">DSM 29057</strain>
    </source>
</reference>
<accession>A0A2P8FVF4</accession>
<dbReference type="AlphaFoldDB" id="A0A2P8FVF4"/>
<gene>
    <name evidence="1" type="ORF">CLV60_111152</name>
</gene>
<evidence type="ECO:0000313" key="1">
    <source>
        <dbReference type="EMBL" id="PSL25701.1"/>
    </source>
</evidence>
<name>A0A2P8FVF4_9BACT</name>
<sequence length="108" mass="12422">MKHSNLFAYVELSKFVEGLTLDPNRCRADLLSMHAYFKIIPSRMFSDKLAPEWDDLCNTVTRSGIAYDDEGRVMMNAVKNTIGQMSKDECLEIAERIVLLKQKVDDEF</sequence>
<dbReference type="Proteomes" id="UP000241964">
    <property type="component" value="Unassembled WGS sequence"/>
</dbReference>
<keyword evidence="2" id="KW-1185">Reference proteome</keyword>
<dbReference type="OrthoDB" id="960235at2"/>
<dbReference type="RefSeq" id="WP_106597597.1">
    <property type="nucleotide sequence ID" value="NZ_PYAS01000011.1"/>
</dbReference>
<evidence type="ECO:0000313" key="2">
    <source>
        <dbReference type="Proteomes" id="UP000241964"/>
    </source>
</evidence>
<dbReference type="EMBL" id="PYAS01000011">
    <property type="protein sequence ID" value="PSL25701.1"/>
    <property type="molecule type" value="Genomic_DNA"/>
</dbReference>